<feature type="chain" id="PRO_5046832714" description="Lipoprotein" evidence="2">
    <location>
        <begin position="19"/>
        <end position="98"/>
    </location>
</feature>
<dbReference type="RefSeq" id="WP_382270521.1">
    <property type="nucleotide sequence ID" value="NZ_JBHTBU010000001.1"/>
</dbReference>
<feature type="compositionally biased region" description="Polar residues" evidence="1">
    <location>
        <begin position="46"/>
        <end position="58"/>
    </location>
</feature>
<reference evidence="4" key="1">
    <citation type="journal article" date="2019" name="Int. J. Syst. Evol. Microbiol.">
        <title>The Global Catalogue of Microorganisms (GCM) 10K type strain sequencing project: providing services to taxonomists for standard genome sequencing and annotation.</title>
        <authorList>
            <consortium name="The Broad Institute Genomics Platform"/>
            <consortium name="The Broad Institute Genome Sequencing Center for Infectious Disease"/>
            <person name="Wu L."/>
            <person name="Ma J."/>
        </authorList>
    </citation>
    <scope>NUCLEOTIDE SEQUENCE [LARGE SCALE GENOMIC DNA]</scope>
    <source>
        <strain evidence="4">KACC 12508</strain>
    </source>
</reference>
<name>A0ABW2I963_9BURK</name>
<evidence type="ECO:0000313" key="3">
    <source>
        <dbReference type="EMBL" id="MFC7287390.1"/>
    </source>
</evidence>
<dbReference type="EMBL" id="JBHTBU010000001">
    <property type="protein sequence ID" value="MFC7287390.1"/>
    <property type="molecule type" value="Genomic_DNA"/>
</dbReference>
<evidence type="ECO:0000256" key="2">
    <source>
        <dbReference type="SAM" id="SignalP"/>
    </source>
</evidence>
<proteinExistence type="predicted"/>
<dbReference type="Proteomes" id="UP001596542">
    <property type="component" value="Unassembled WGS sequence"/>
</dbReference>
<evidence type="ECO:0000313" key="4">
    <source>
        <dbReference type="Proteomes" id="UP001596542"/>
    </source>
</evidence>
<evidence type="ECO:0000256" key="1">
    <source>
        <dbReference type="SAM" id="MobiDB-lite"/>
    </source>
</evidence>
<evidence type="ECO:0008006" key="5">
    <source>
        <dbReference type="Google" id="ProtNLM"/>
    </source>
</evidence>
<feature type="compositionally biased region" description="Gly residues" evidence="1">
    <location>
        <begin position="61"/>
        <end position="72"/>
    </location>
</feature>
<keyword evidence="4" id="KW-1185">Reference proteome</keyword>
<feature type="region of interest" description="Disordered" evidence="1">
    <location>
        <begin position="21"/>
        <end position="98"/>
    </location>
</feature>
<accession>A0ABW2I963</accession>
<gene>
    <name evidence="3" type="ORF">ACFQPC_05000</name>
</gene>
<comment type="caution">
    <text evidence="3">The sequence shown here is derived from an EMBL/GenBank/DDBJ whole genome shotgun (WGS) entry which is preliminary data.</text>
</comment>
<protein>
    <recommendedName>
        <fullName evidence="5">Lipoprotein</fullName>
    </recommendedName>
</protein>
<feature type="signal peptide" evidence="2">
    <location>
        <begin position="1"/>
        <end position="18"/>
    </location>
</feature>
<sequence length="98" mass="9266">MNLPLTFSCVTLALIALSACDRNSPSAPPSPTLNTPAAGQAAPAVTPQSGNETSTKSGSGPAEGGTAIGGMVGNQEKDGAKSGGAPASTGGDGSAPKK</sequence>
<keyword evidence="2" id="KW-0732">Signal</keyword>
<organism evidence="3 4">
    <name type="scientific">Herminiimonas glaciei</name>
    <dbReference type="NCBI Taxonomy" id="523788"/>
    <lineage>
        <taxon>Bacteria</taxon>
        <taxon>Pseudomonadati</taxon>
        <taxon>Pseudomonadota</taxon>
        <taxon>Betaproteobacteria</taxon>
        <taxon>Burkholderiales</taxon>
        <taxon>Oxalobacteraceae</taxon>
        <taxon>Herminiimonas</taxon>
    </lineage>
</organism>